<accession>A0A0A9F0M1</accession>
<reference evidence="1" key="2">
    <citation type="journal article" date="2015" name="Data Brief">
        <title>Shoot transcriptome of the giant reed, Arundo donax.</title>
        <authorList>
            <person name="Barrero R.A."/>
            <person name="Guerrero F.D."/>
            <person name="Moolhuijzen P."/>
            <person name="Goolsby J.A."/>
            <person name="Tidwell J."/>
            <person name="Bellgard S.E."/>
            <person name="Bellgard M.I."/>
        </authorList>
    </citation>
    <scope>NUCLEOTIDE SEQUENCE</scope>
    <source>
        <tissue evidence="1">Shoot tissue taken approximately 20 cm above the soil surface</tissue>
    </source>
</reference>
<reference evidence="1" key="1">
    <citation type="submission" date="2014-09" db="EMBL/GenBank/DDBJ databases">
        <authorList>
            <person name="Magalhaes I.L.F."/>
            <person name="Oliveira U."/>
            <person name="Santos F.R."/>
            <person name="Vidigal T.H.D.A."/>
            <person name="Brescovit A.D."/>
            <person name="Santos A.J."/>
        </authorList>
    </citation>
    <scope>NUCLEOTIDE SEQUENCE</scope>
    <source>
        <tissue evidence="1">Shoot tissue taken approximately 20 cm above the soil surface</tissue>
    </source>
</reference>
<sequence>MQPLPNQIYIISLQTYARNYVIYISTSVILASIRYSKLNVLEFAHCSFARVELFCLPKLEQLICGFWLSECLPLTLGGYVPCLKEVEIYSTISPHQERFKLRELLCGTTCINTLSLDFLGQKIWLQLEKYQLSSAFCNLRELCLYDIFSGFGLLWTTALLEAAPSLEKHEVEVYEHQCDDEEEIKQIYAERTNVTWEVSEFEHLALKELELVGFNATEEHIVFIGAVMERASNLQAVVLKEKYCKDCSSAVSTPSGERRFPKNEDEQEMVVNNLRNRFSSRAQIMFIRDYKLSSN</sequence>
<organism evidence="1">
    <name type="scientific">Arundo donax</name>
    <name type="common">Giant reed</name>
    <name type="synonym">Donax arundinaceus</name>
    <dbReference type="NCBI Taxonomy" id="35708"/>
    <lineage>
        <taxon>Eukaryota</taxon>
        <taxon>Viridiplantae</taxon>
        <taxon>Streptophyta</taxon>
        <taxon>Embryophyta</taxon>
        <taxon>Tracheophyta</taxon>
        <taxon>Spermatophyta</taxon>
        <taxon>Magnoliopsida</taxon>
        <taxon>Liliopsida</taxon>
        <taxon>Poales</taxon>
        <taxon>Poaceae</taxon>
        <taxon>PACMAD clade</taxon>
        <taxon>Arundinoideae</taxon>
        <taxon>Arundineae</taxon>
        <taxon>Arundo</taxon>
    </lineage>
</organism>
<name>A0A0A9F0M1_ARUDO</name>
<proteinExistence type="predicted"/>
<dbReference type="EMBL" id="GBRH01194240">
    <property type="protein sequence ID" value="JAE03656.1"/>
    <property type="molecule type" value="Transcribed_RNA"/>
</dbReference>
<dbReference type="PANTHER" id="PTHR35545:SF28">
    <property type="entry name" value="OS07G0645701 PROTEIN"/>
    <property type="match status" value="1"/>
</dbReference>
<dbReference type="SUPFAM" id="SSF52047">
    <property type="entry name" value="RNI-like"/>
    <property type="match status" value="1"/>
</dbReference>
<dbReference type="PANTHER" id="PTHR35545">
    <property type="entry name" value="F-BOX DOMAIN-CONTAINING PROTEIN"/>
    <property type="match status" value="1"/>
</dbReference>
<evidence type="ECO:0008006" key="2">
    <source>
        <dbReference type="Google" id="ProtNLM"/>
    </source>
</evidence>
<protein>
    <recommendedName>
        <fullName evidence="2">FBD domain-containing protein</fullName>
    </recommendedName>
</protein>
<evidence type="ECO:0000313" key="1">
    <source>
        <dbReference type="EMBL" id="JAE03656.1"/>
    </source>
</evidence>
<dbReference type="AlphaFoldDB" id="A0A0A9F0M1"/>